<accession>A0AA51MU87</accession>
<name>A0AA51MU87_9GAMM</name>
<dbReference type="AlphaFoldDB" id="A0AA51MU87"/>
<dbReference type="EMBL" id="JAVFKN010000020">
    <property type="protein sequence ID" value="MDQ5769677.1"/>
    <property type="molecule type" value="Genomic_DNA"/>
</dbReference>
<gene>
    <name evidence="2" type="ORF">RCC75_14135</name>
    <name evidence="3" type="ORF">RCG00_08865</name>
</gene>
<evidence type="ECO:0000313" key="4">
    <source>
        <dbReference type="Proteomes" id="UP001223336"/>
    </source>
</evidence>
<dbReference type="Proteomes" id="UP001223336">
    <property type="component" value="Unassembled WGS sequence"/>
</dbReference>
<feature type="domain" description="PIN" evidence="1">
    <location>
        <begin position="46"/>
        <end position="123"/>
    </location>
</feature>
<dbReference type="SUPFAM" id="SSF88723">
    <property type="entry name" value="PIN domain-like"/>
    <property type="match status" value="1"/>
</dbReference>
<dbReference type="Proteomes" id="UP001229862">
    <property type="component" value="Chromosome"/>
</dbReference>
<dbReference type="EMBL" id="CP133217">
    <property type="protein sequence ID" value="WML88471.1"/>
    <property type="molecule type" value="Genomic_DNA"/>
</dbReference>
<dbReference type="InterPro" id="IPR002716">
    <property type="entry name" value="PIN_dom"/>
</dbReference>
<evidence type="ECO:0000313" key="2">
    <source>
        <dbReference type="EMBL" id="MDQ5769677.1"/>
    </source>
</evidence>
<keyword evidence="4" id="KW-1185">Reference proteome</keyword>
<dbReference type="Pfam" id="PF01850">
    <property type="entry name" value="PIN"/>
    <property type="match status" value="1"/>
</dbReference>
<dbReference type="InterPro" id="IPR029060">
    <property type="entry name" value="PIN-like_dom_sf"/>
</dbReference>
<protein>
    <submittedName>
        <fullName evidence="3">PIN domain protein</fullName>
    </submittedName>
</protein>
<reference evidence="3 4" key="1">
    <citation type="submission" date="2023-08" db="EMBL/GenBank/DDBJ databases">
        <title>New molecular markers tilS and rpoB for phylogenetic and monitoring studies of the genus Thiothrix biodiversity.</title>
        <authorList>
            <person name="Ravin N.V."/>
            <person name="Smolyakov D."/>
            <person name="Markov N.D."/>
            <person name="Beletsky A.V."/>
            <person name="Mardanov A.V."/>
            <person name="Rudenko T.S."/>
            <person name="Grabovich M.Y."/>
        </authorList>
    </citation>
    <scope>NUCLEOTIDE SEQUENCE</scope>
    <source>
        <strain evidence="3">DNT52</strain>
        <strain evidence="2 4">H33</strain>
    </source>
</reference>
<dbReference type="RefSeq" id="WP_308135516.1">
    <property type="nucleotide sequence ID" value="NZ_CP133197.1"/>
</dbReference>
<organism evidence="3">
    <name type="scientific">Thiothrix subterranea</name>
    <dbReference type="NCBI Taxonomy" id="2735563"/>
    <lineage>
        <taxon>Bacteria</taxon>
        <taxon>Pseudomonadati</taxon>
        <taxon>Pseudomonadota</taxon>
        <taxon>Gammaproteobacteria</taxon>
        <taxon>Thiotrichales</taxon>
        <taxon>Thiotrichaceae</taxon>
        <taxon>Thiothrix</taxon>
    </lineage>
</organism>
<sequence length="145" mass="16122">MKLYLDNCCLNRPFDDQSDPRIHLEAEAIKTILSLCEEGTWALVSSDVLAFEINNAPDMQRSNILQLMSKLSVESIPLTEAIRQQANIYAAAGLQTFDALHLASAAGKVDIFLTTDDKFRKKAQQIPGLPLKVANPLLWLEEVLP</sequence>
<evidence type="ECO:0000259" key="1">
    <source>
        <dbReference type="Pfam" id="PF01850"/>
    </source>
</evidence>
<evidence type="ECO:0000313" key="3">
    <source>
        <dbReference type="EMBL" id="WML88471.1"/>
    </source>
</evidence>
<dbReference type="Gene3D" id="3.40.50.1010">
    <property type="entry name" value="5'-nuclease"/>
    <property type="match status" value="1"/>
</dbReference>
<proteinExistence type="predicted"/>